<dbReference type="KEGG" id="tko:TK0938"/>
<dbReference type="EnsemblBacteria" id="BAD85127">
    <property type="protein sequence ID" value="BAD85127"/>
    <property type="gene ID" value="TK0938"/>
</dbReference>
<dbReference type="RefSeq" id="WP_011249889.1">
    <property type="nucleotide sequence ID" value="NC_006624.1"/>
</dbReference>
<dbReference type="AlphaFoldDB" id="Q5JI81"/>
<proteinExistence type="predicted"/>
<protein>
    <submittedName>
        <fullName evidence="1">Uncharacterized protein</fullName>
    </submittedName>
</protein>
<keyword evidence="2" id="KW-1185">Reference proteome</keyword>
<dbReference type="InParanoid" id="Q5JI81"/>
<dbReference type="STRING" id="69014.TK0938"/>
<dbReference type="HOGENOM" id="CLU_3131046_0_0_2"/>
<evidence type="ECO:0000313" key="1">
    <source>
        <dbReference type="EMBL" id="BAD85127.1"/>
    </source>
</evidence>
<reference evidence="1 2" key="1">
    <citation type="journal article" date="2005" name="Genome Res.">
        <title>Complete genome sequence of the hyperthermophilic archaeon Thermococcus kodakaraensis KOD1 and comparison with Pyrococcus genomes.</title>
        <authorList>
            <person name="Fukui T."/>
            <person name="Atomi H."/>
            <person name="Kanai T."/>
            <person name="Matsumi R."/>
            <person name="Fujiwara S."/>
            <person name="Imanaka T."/>
        </authorList>
    </citation>
    <scope>NUCLEOTIDE SEQUENCE [LARGE SCALE GENOMIC DNA]</scope>
    <source>
        <strain evidence="2">ATCC BAA-918 / JCM 12380 / KOD1</strain>
    </source>
</reference>
<dbReference type="PATRIC" id="fig|69014.16.peg.916"/>
<name>Q5JI81_THEKO</name>
<dbReference type="GeneID" id="78447451"/>
<gene>
    <name evidence="1" type="ordered locus">TK0938</name>
</gene>
<dbReference type="EMBL" id="AP006878">
    <property type="protein sequence ID" value="BAD85127.1"/>
    <property type="molecule type" value="Genomic_DNA"/>
</dbReference>
<sequence length="49" mass="5711">MKWELTLYGGEHHGKTLVVEAENVEEARRIALQEARRKEALTYELAKIE</sequence>
<organism evidence="1 2">
    <name type="scientific">Thermococcus kodakarensis (strain ATCC BAA-918 / JCM 12380 / KOD1)</name>
    <name type="common">Pyrococcus kodakaraensis (strain KOD1)</name>
    <dbReference type="NCBI Taxonomy" id="69014"/>
    <lineage>
        <taxon>Archaea</taxon>
        <taxon>Methanobacteriati</taxon>
        <taxon>Methanobacteriota</taxon>
        <taxon>Thermococci</taxon>
        <taxon>Thermococcales</taxon>
        <taxon>Thermococcaceae</taxon>
        <taxon>Thermococcus</taxon>
    </lineage>
</organism>
<dbReference type="eggNOG" id="arCOG10070">
    <property type="taxonomic scope" value="Archaea"/>
</dbReference>
<accession>Q5JI81</accession>
<dbReference type="Proteomes" id="UP000000536">
    <property type="component" value="Chromosome"/>
</dbReference>
<evidence type="ECO:0000313" key="2">
    <source>
        <dbReference type="Proteomes" id="UP000000536"/>
    </source>
</evidence>